<keyword evidence="8 10" id="KW-0238">DNA-binding</keyword>
<dbReference type="InterPro" id="IPR013825">
    <property type="entry name" value="Topo_IA_cen_sub2"/>
</dbReference>
<dbReference type="Gene3D" id="3.40.50.140">
    <property type="match status" value="1"/>
</dbReference>
<dbReference type="InterPro" id="IPR003601">
    <property type="entry name" value="Topo_IA_2"/>
</dbReference>
<dbReference type="EMBL" id="CP003364">
    <property type="protein sequence ID" value="AGA29723.1"/>
    <property type="molecule type" value="Genomic_DNA"/>
</dbReference>
<feature type="site" description="Interaction with DNA" evidence="10">
    <location>
        <position position="98"/>
    </location>
</feature>
<comment type="subunit">
    <text evidence="10">Monomer.</text>
</comment>
<dbReference type="GO" id="GO:0005694">
    <property type="term" value="C:chromosome"/>
    <property type="evidence" value="ECO:0007669"/>
    <property type="project" value="InterPro"/>
</dbReference>
<feature type="domain" description="Topo IA-type catalytic" evidence="13">
    <location>
        <begin position="194"/>
        <end position="624"/>
    </location>
</feature>
<dbReference type="SMART" id="SM00437">
    <property type="entry name" value="TOP1Ac"/>
    <property type="match status" value="1"/>
</dbReference>
<dbReference type="InterPro" id="IPR006171">
    <property type="entry name" value="TOPRIM_dom"/>
</dbReference>
<feature type="site" description="Interaction with DNA" evidence="10">
    <location>
        <position position="370"/>
    </location>
</feature>
<protein>
    <recommendedName>
        <fullName evidence="10">DNA topoisomerase 1</fullName>
        <ecNumber evidence="10">5.6.2.1</ecNumber>
    </recommendedName>
    <alternativeName>
        <fullName evidence="10">DNA topoisomerase I</fullName>
    </alternativeName>
</protein>
<evidence type="ECO:0000256" key="2">
    <source>
        <dbReference type="ARBA" id="ARBA00009446"/>
    </source>
</evidence>
<proteinExistence type="inferred from homology"/>
<keyword evidence="3" id="KW-0479">Metal-binding</keyword>
<dbReference type="GO" id="GO:0006265">
    <property type="term" value="P:DNA topological change"/>
    <property type="evidence" value="ECO:0007669"/>
    <property type="project" value="UniProtKB-UniRule"/>
</dbReference>
<dbReference type="InterPro" id="IPR013498">
    <property type="entry name" value="Topo_IA_Znf"/>
</dbReference>
<dbReference type="Gene3D" id="2.70.20.10">
    <property type="entry name" value="Topoisomerase I, domain 3"/>
    <property type="match status" value="1"/>
</dbReference>
<dbReference type="CDD" id="cd00186">
    <property type="entry name" value="TOP1Ac"/>
    <property type="match status" value="1"/>
</dbReference>
<keyword evidence="9 10" id="KW-0413">Isomerase</keyword>
<dbReference type="PANTHER" id="PTHR42785:SF1">
    <property type="entry name" value="DNA TOPOISOMERASE"/>
    <property type="match status" value="1"/>
</dbReference>
<dbReference type="InterPro" id="IPR028612">
    <property type="entry name" value="Topoisom_1_IA"/>
</dbReference>
<gene>
    <name evidence="10" type="primary">topA</name>
    <name evidence="14" type="ordered locus">Sinac_5589</name>
</gene>
<dbReference type="GO" id="GO:0003677">
    <property type="term" value="F:DNA binding"/>
    <property type="evidence" value="ECO:0007669"/>
    <property type="project" value="UniProtKB-KW"/>
</dbReference>
<dbReference type="GO" id="GO:0008270">
    <property type="term" value="F:zinc ion binding"/>
    <property type="evidence" value="ECO:0007669"/>
    <property type="project" value="UniProtKB-KW"/>
</dbReference>
<dbReference type="eggNOG" id="COG0551">
    <property type="taxonomic scope" value="Bacteria"/>
</dbReference>
<dbReference type="PROSITE" id="PS50880">
    <property type="entry name" value="TOPRIM"/>
    <property type="match status" value="1"/>
</dbReference>
<feature type="site" description="Interaction with DNA" evidence="10">
    <location>
        <position position="205"/>
    </location>
</feature>
<feature type="site" description="Interaction with DNA" evidence="10">
    <location>
        <position position="208"/>
    </location>
</feature>
<feature type="site" description="Interaction with DNA" evidence="10">
    <location>
        <position position="220"/>
    </location>
</feature>
<evidence type="ECO:0000256" key="8">
    <source>
        <dbReference type="ARBA" id="ARBA00023125"/>
    </source>
</evidence>
<dbReference type="InterPro" id="IPR023406">
    <property type="entry name" value="Topo_IA_AS"/>
</dbReference>
<dbReference type="InterPro" id="IPR013497">
    <property type="entry name" value="Topo_IA_cen"/>
</dbReference>
<comment type="function">
    <text evidence="10">Releases the supercoiling and torsional tension of DNA, which is introduced during the DNA replication and transcription, by transiently cleaving and rejoining one strand of the DNA duplex. Introduces a single-strand break via transesterification at a target site in duplex DNA. The scissile phosphodiester is attacked by the catalytic tyrosine of the enzyme, resulting in the formation of a DNA-(5'-phosphotyrosyl)-enzyme intermediate and the expulsion of a 3'-OH DNA strand. The free DNA strand then undergoes passage around the unbroken strand, thus removing DNA supercoils. Finally, in the religation step, the DNA 3'-OH attacks the covalent intermediate to expel the active-site tyrosine and restore the DNA phosphodiester backbone.</text>
</comment>
<dbReference type="InterPro" id="IPR000380">
    <property type="entry name" value="Topo_IA"/>
</dbReference>
<dbReference type="eggNOG" id="COG0550">
    <property type="taxonomic scope" value="Bacteria"/>
</dbReference>
<organism evidence="14 15">
    <name type="scientific">Singulisphaera acidiphila (strain ATCC BAA-1392 / DSM 18658 / VKM B-2454 / MOB10)</name>
    <dbReference type="NCBI Taxonomy" id="886293"/>
    <lineage>
        <taxon>Bacteria</taxon>
        <taxon>Pseudomonadati</taxon>
        <taxon>Planctomycetota</taxon>
        <taxon>Planctomycetia</taxon>
        <taxon>Isosphaerales</taxon>
        <taxon>Isosphaeraceae</taxon>
        <taxon>Singulisphaera</taxon>
    </lineage>
</organism>
<evidence type="ECO:0000256" key="5">
    <source>
        <dbReference type="ARBA" id="ARBA00022833"/>
    </source>
</evidence>
<dbReference type="Gene3D" id="1.10.290.10">
    <property type="entry name" value="Topoisomerase I, domain 4"/>
    <property type="match status" value="1"/>
</dbReference>
<accession>L0DLK2</accession>
<dbReference type="PROSITE" id="PS00396">
    <property type="entry name" value="TOPO_IA_1"/>
    <property type="match status" value="1"/>
</dbReference>
<evidence type="ECO:0000313" key="15">
    <source>
        <dbReference type="Proteomes" id="UP000010798"/>
    </source>
</evidence>
<dbReference type="InterPro" id="IPR023405">
    <property type="entry name" value="Topo_IA_core_domain"/>
</dbReference>
<dbReference type="Gene3D" id="3.30.65.10">
    <property type="entry name" value="Bacterial Topoisomerase I, domain 1"/>
    <property type="match status" value="5"/>
</dbReference>
<evidence type="ECO:0000313" key="14">
    <source>
        <dbReference type="EMBL" id="AGA29723.1"/>
    </source>
</evidence>
<dbReference type="HOGENOM" id="CLU_002929_4_3_0"/>
<evidence type="ECO:0000256" key="1">
    <source>
        <dbReference type="ARBA" id="ARBA00000213"/>
    </source>
</evidence>
<dbReference type="PROSITE" id="PS52039">
    <property type="entry name" value="TOPO_IA_2"/>
    <property type="match status" value="1"/>
</dbReference>
<dbReference type="PRINTS" id="PR00417">
    <property type="entry name" value="PRTPISMRASEI"/>
</dbReference>
<dbReference type="Pfam" id="PF01751">
    <property type="entry name" value="Toprim"/>
    <property type="match status" value="1"/>
</dbReference>
<dbReference type="HAMAP" id="MF_00952">
    <property type="entry name" value="Topoisom_1_prok"/>
    <property type="match status" value="1"/>
</dbReference>
<dbReference type="CDD" id="cd03363">
    <property type="entry name" value="TOPRIM_TopoIA_TopoI"/>
    <property type="match status" value="1"/>
</dbReference>
<comment type="catalytic activity">
    <reaction evidence="1 10">
        <text>ATP-independent breakage of single-stranded DNA, followed by passage and rejoining.</text>
        <dbReference type="EC" id="5.6.2.1"/>
    </reaction>
</comment>
<evidence type="ECO:0000256" key="9">
    <source>
        <dbReference type="ARBA" id="ARBA00023235"/>
    </source>
</evidence>
<keyword evidence="15" id="KW-1185">Reference proteome</keyword>
<dbReference type="AlphaFoldDB" id="L0DLK2"/>
<dbReference type="InterPro" id="IPR003602">
    <property type="entry name" value="Topo_IA_DNA-bd_dom"/>
</dbReference>
<feature type="compositionally biased region" description="Low complexity" evidence="11">
    <location>
        <begin position="19"/>
        <end position="31"/>
    </location>
</feature>
<dbReference type="NCBIfam" id="TIGR01051">
    <property type="entry name" value="topA_bact"/>
    <property type="match status" value="1"/>
</dbReference>
<dbReference type="EC" id="5.6.2.1" evidence="10"/>
<dbReference type="Gene3D" id="1.10.460.10">
    <property type="entry name" value="Topoisomerase I, domain 2"/>
    <property type="match status" value="1"/>
</dbReference>
<feature type="region of interest" description="Disordered" evidence="11">
    <location>
        <begin position="1"/>
        <end position="72"/>
    </location>
</feature>
<evidence type="ECO:0000259" key="13">
    <source>
        <dbReference type="PROSITE" id="PS52039"/>
    </source>
</evidence>
<dbReference type="Pfam" id="PF01396">
    <property type="entry name" value="Zn_ribbon_Top1"/>
    <property type="match status" value="5"/>
</dbReference>
<name>L0DLK2_SINAD</name>
<reference evidence="14 15" key="1">
    <citation type="submission" date="2012-02" db="EMBL/GenBank/DDBJ databases">
        <title>Complete sequence of chromosome of Singulisphaera acidiphila DSM 18658.</title>
        <authorList>
            <consortium name="US DOE Joint Genome Institute (JGI-PGF)"/>
            <person name="Lucas S."/>
            <person name="Copeland A."/>
            <person name="Lapidus A."/>
            <person name="Glavina del Rio T."/>
            <person name="Dalin E."/>
            <person name="Tice H."/>
            <person name="Bruce D."/>
            <person name="Goodwin L."/>
            <person name="Pitluck S."/>
            <person name="Peters L."/>
            <person name="Ovchinnikova G."/>
            <person name="Chertkov O."/>
            <person name="Kyrpides N."/>
            <person name="Mavromatis K."/>
            <person name="Ivanova N."/>
            <person name="Brettin T."/>
            <person name="Detter J.C."/>
            <person name="Han C."/>
            <person name="Larimer F."/>
            <person name="Land M."/>
            <person name="Hauser L."/>
            <person name="Markowitz V."/>
            <person name="Cheng J.-F."/>
            <person name="Hugenholtz P."/>
            <person name="Woyke T."/>
            <person name="Wu D."/>
            <person name="Tindall B."/>
            <person name="Pomrenke H."/>
            <person name="Brambilla E."/>
            <person name="Klenk H.-P."/>
            <person name="Eisen J.A."/>
        </authorList>
    </citation>
    <scope>NUCLEOTIDE SEQUENCE [LARGE SCALE GENOMIC DNA]</scope>
    <source>
        <strain evidence="15">ATCC BAA-1392 / DSM 18658 / VKM B-2454 / MOB10</strain>
    </source>
</reference>
<dbReference type="KEGG" id="saci:Sinac_5589"/>
<feature type="compositionally biased region" description="Low complexity" evidence="11">
    <location>
        <begin position="39"/>
        <end position="59"/>
    </location>
</feature>
<comment type="similarity">
    <text evidence="2 10">Belongs to the type IA topoisomerase family.</text>
</comment>
<feature type="site" description="Interaction with DNA" evidence="10">
    <location>
        <position position="213"/>
    </location>
</feature>
<dbReference type="GO" id="GO:0003917">
    <property type="term" value="F:DNA topoisomerase type I (single strand cut, ATP-independent) activity"/>
    <property type="evidence" value="ECO:0007669"/>
    <property type="project" value="UniProtKB-UniRule"/>
</dbReference>
<dbReference type="InterPro" id="IPR005733">
    <property type="entry name" value="TopoI_bac-type"/>
</dbReference>
<keyword evidence="4" id="KW-0863">Zinc-finger</keyword>
<evidence type="ECO:0000256" key="4">
    <source>
        <dbReference type="ARBA" id="ARBA00022771"/>
    </source>
</evidence>
<feature type="active site" description="O-(5'-phospho-DNA)-tyrosine intermediate" evidence="10">
    <location>
        <position position="368"/>
    </location>
</feature>
<feature type="site" description="Interaction with DNA" evidence="10">
    <location>
        <position position="204"/>
    </location>
</feature>
<dbReference type="SUPFAM" id="SSF56712">
    <property type="entry name" value="Prokaryotic type I DNA topoisomerase"/>
    <property type="match status" value="1"/>
</dbReference>
<dbReference type="SUPFAM" id="SSF57783">
    <property type="entry name" value="Zinc beta-ribbon"/>
    <property type="match status" value="5"/>
</dbReference>
<evidence type="ECO:0000259" key="12">
    <source>
        <dbReference type="PROSITE" id="PS50880"/>
    </source>
</evidence>
<dbReference type="InterPro" id="IPR013826">
    <property type="entry name" value="Topo_IA_cen_sub3"/>
</dbReference>
<evidence type="ECO:0000256" key="6">
    <source>
        <dbReference type="ARBA" id="ARBA00022842"/>
    </source>
</evidence>
<feature type="compositionally biased region" description="Polar residues" evidence="11">
    <location>
        <begin position="7"/>
        <end position="16"/>
    </location>
</feature>
<keyword evidence="6" id="KW-0460">Magnesium</keyword>
<dbReference type="InterPro" id="IPR013824">
    <property type="entry name" value="Topo_IA_cen_sub1"/>
</dbReference>
<evidence type="ECO:0000256" key="3">
    <source>
        <dbReference type="ARBA" id="ARBA00022723"/>
    </source>
</evidence>
<dbReference type="InterPro" id="IPR034149">
    <property type="entry name" value="TOPRIM_TopoI"/>
</dbReference>
<evidence type="ECO:0000256" key="11">
    <source>
        <dbReference type="SAM" id="MobiDB-lite"/>
    </source>
</evidence>
<sequence>MARKSAKSSPESTPKTPTKRASSADTKTAKAAKAETKSSKSPAKTPAKTTKKTTTPQRRAASEGGSGRSLVIVESPKKAKSINKFLGTAYVVKASMGHVRDLPERKLGLDVEHGYLPSYEIMKGKKDTVGELKREAAKAEMVYLATDPDREGEAIAWHLQQALDLPDERVRRVMFHEITERAVKEAFQHVGPINMEMVNAQQARRFLDRFVGYQLSPLLWSKVARHLSAGRVQSVAVRLIADREKEIRAFVSEEYWKITASVSPEGATAESDRFEALLTEWQGAKFEAGNETDATAIRDALAVAPFKVASIEEVEKLDKADAPFKTSTLQQQGAIRLRFSGKRTMKVAQELYEGIDVGTDGPVGLITYMRTDSLSVSKEAIENVRELIKSDYGDRYLPAKPHRYAAGKSAQEAHEAIRPTDLSLTPDKIKGRLSIDQFKLYQLIYRRFVASQMTPAVFAVTNVSIAAGEGLFKSQGKILKFDGYRRVLSPAGKQEDSLLPPLASGQALDLHSLAPTQHFTQPPPRFTEATLIKALEKENIGRPSTYAPIIQTIQTRLYVEQKERRFFATDLGMIVTDLLVEHFPKIMDLKFTAKMEDELDEIASAKEEMVKVLDDFYHPFQDALKVAEKQMQKVQVPSSEVCLVCGAPMVVKFSKTGQFLGCSKYPECKSTRPMDGSARPAAVETEHICTKCGKPLMLRESKRGQFLSCSGYPACKESFNLNDQGQPVPSVVETEHVCEKCGKPMALRQGSRGNFLGCTGYPKCRNTLPVDDQGQPVTPVKVEVKCEKCGGPMGVKRGKRGAFLGCLNYPKCRSTQPVPEELKEQIGEGPGAASSAGKDDLKAIVCDETCENCGGAMTVREGRRGYFLGCANFPKCKGTKEPGEATLEKITAVTGR</sequence>
<feature type="site" description="Interaction with DNA" evidence="10">
    <location>
        <position position="556"/>
    </location>
</feature>
<evidence type="ECO:0000256" key="10">
    <source>
        <dbReference type="HAMAP-Rule" id="MF_00952"/>
    </source>
</evidence>
<dbReference type="Proteomes" id="UP000010798">
    <property type="component" value="Chromosome"/>
</dbReference>
<dbReference type="Pfam" id="PF01131">
    <property type="entry name" value="Topoisom_bac"/>
    <property type="match status" value="1"/>
</dbReference>
<dbReference type="PANTHER" id="PTHR42785">
    <property type="entry name" value="DNA TOPOISOMERASE, TYPE IA, CORE"/>
    <property type="match status" value="1"/>
</dbReference>
<dbReference type="STRING" id="886293.Sinac_5589"/>
<feature type="domain" description="Toprim" evidence="12">
    <location>
        <begin position="68"/>
        <end position="178"/>
    </location>
</feature>
<feature type="region of interest" description="Interaction with DNA" evidence="10">
    <location>
        <begin position="228"/>
        <end position="233"/>
    </location>
</feature>
<keyword evidence="5" id="KW-0862">Zinc</keyword>
<keyword evidence="7 10" id="KW-0799">Topoisomerase</keyword>
<evidence type="ECO:0000256" key="7">
    <source>
        <dbReference type="ARBA" id="ARBA00023029"/>
    </source>
</evidence>
<dbReference type="SMART" id="SM00436">
    <property type="entry name" value="TOP1Bc"/>
    <property type="match status" value="1"/>
</dbReference>
<dbReference type="SMART" id="SM00493">
    <property type="entry name" value="TOPRIM"/>
    <property type="match status" value="1"/>
</dbReference>